<protein>
    <recommendedName>
        <fullName evidence="2">F-box domain-containing protein</fullName>
    </recommendedName>
</protein>
<evidence type="ECO:0000313" key="4">
    <source>
        <dbReference type="Proteomes" id="UP000053411"/>
    </source>
</evidence>
<dbReference type="GeneID" id="27707080"/>
<dbReference type="RefSeq" id="XP_016636991.1">
    <property type="nucleotide sequence ID" value="XM_016771852.1"/>
</dbReference>
<feature type="compositionally biased region" description="Basic and acidic residues" evidence="1">
    <location>
        <begin position="149"/>
        <end position="166"/>
    </location>
</feature>
<name>A0A0D2L1E6_9EURO</name>
<dbReference type="PROSITE" id="PS50181">
    <property type="entry name" value="FBOX"/>
    <property type="match status" value="1"/>
</dbReference>
<feature type="domain" description="F-box" evidence="2">
    <location>
        <begin position="37"/>
        <end position="83"/>
    </location>
</feature>
<evidence type="ECO:0000259" key="2">
    <source>
        <dbReference type="PROSITE" id="PS50181"/>
    </source>
</evidence>
<organism evidence="3 4">
    <name type="scientific">Fonsecaea multimorphosa CBS 102226</name>
    <dbReference type="NCBI Taxonomy" id="1442371"/>
    <lineage>
        <taxon>Eukaryota</taxon>
        <taxon>Fungi</taxon>
        <taxon>Dikarya</taxon>
        <taxon>Ascomycota</taxon>
        <taxon>Pezizomycotina</taxon>
        <taxon>Eurotiomycetes</taxon>
        <taxon>Chaetothyriomycetidae</taxon>
        <taxon>Chaetothyriales</taxon>
        <taxon>Herpotrichiellaceae</taxon>
        <taxon>Fonsecaea</taxon>
    </lineage>
</organism>
<sequence length="173" mass="20066">MAQATTEAIQPFSIPQEVLSTVSDDGRSSSSKAIHLVSRLRNLPRELFLLIFNALSYRELVLLALTCKSMAIFILNDPIFTIVANAEEAKHAALGHYETVLNAFPFRRRLPYRLPHRSLLWCSHFTCPFFSRRLREWQRKVRKSVQELGPEHKVIERREDKHRQKDGSNPQKS</sequence>
<accession>A0A0D2L1E6</accession>
<reference evidence="3 4" key="1">
    <citation type="submission" date="2015-01" db="EMBL/GenBank/DDBJ databases">
        <title>The Genome Sequence of Fonsecaea multimorphosa CBS 102226.</title>
        <authorList>
            <consortium name="The Broad Institute Genomics Platform"/>
            <person name="Cuomo C."/>
            <person name="de Hoog S."/>
            <person name="Gorbushina A."/>
            <person name="Stielow B."/>
            <person name="Teixiera M."/>
            <person name="Abouelleil A."/>
            <person name="Chapman S.B."/>
            <person name="Priest M."/>
            <person name="Young S.K."/>
            <person name="Wortman J."/>
            <person name="Nusbaum C."/>
            <person name="Birren B."/>
        </authorList>
    </citation>
    <scope>NUCLEOTIDE SEQUENCE [LARGE SCALE GENOMIC DNA]</scope>
    <source>
        <strain evidence="3 4">CBS 102226</strain>
    </source>
</reference>
<keyword evidence="4" id="KW-1185">Reference proteome</keyword>
<proteinExistence type="predicted"/>
<dbReference type="EMBL" id="KN848063">
    <property type="protein sequence ID" value="KIY02869.1"/>
    <property type="molecule type" value="Genomic_DNA"/>
</dbReference>
<dbReference type="AlphaFoldDB" id="A0A0D2L1E6"/>
<dbReference type="Pfam" id="PF12937">
    <property type="entry name" value="F-box-like"/>
    <property type="match status" value="1"/>
</dbReference>
<evidence type="ECO:0000313" key="3">
    <source>
        <dbReference type="EMBL" id="KIY02869.1"/>
    </source>
</evidence>
<evidence type="ECO:0000256" key="1">
    <source>
        <dbReference type="SAM" id="MobiDB-lite"/>
    </source>
</evidence>
<dbReference type="Proteomes" id="UP000053411">
    <property type="component" value="Unassembled WGS sequence"/>
</dbReference>
<gene>
    <name evidence="3" type="ORF">Z520_01334</name>
</gene>
<dbReference type="InterPro" id="IPR036047">
    <property type="entry name" value="F-box-like_dom_sf"/>
</dbReference>
<dbReference type="OrthoDB" id="10435554at2759"/>
<feature type="region of interest" description="Disordered" evidence="1">
    <location>
        <begin position="146"/>
        <end position="173"/>
    </location>
</feature>
<dbReference type="SUPFAM" id="SSF81383">
    <property type="entry name" value="F-box domain"/>
    <property type="match status" value="1"/>
</dbReference>
<dbReference type="VEuPathDB" id="FungiDB:Z520_01334"/>
<dbReference type="InterPro" id="IPR001810">
    <property type="entry name" value="F-box_dom"/>
</dbReference>